<name>A0A072NYY6_9EURO</name>
<dbReference type="SUPFAM" id="SSF51735">
    <property type="entry name" value="NAD(P)-binding Rossmann-fold domains"/>
    <property type="match status" value="1"/>
</dbReference>
<sequence>MDQLEEKVAIVTGGGSGINLEFVKLLFGAKCNVLIADIALHPRATEWLSSIQQIGPLSTTSSPQVEFIKTDVTDWAQLEWAFTVAHDKFGTVPDIVVPGAGVYEPSANSFWEDNDSDSRYKVLDINLVHPIKMSRLAIRHMIEAGKKGTIIHVSSIAGQRSSLVTPLYQASKHGINSFIRGMASLDSLAGIRVVGVAPGTVQTPLFTENPKASKFLDMKKDFLLPPEVVAKAMLALLTDAKYKSGTVLEVCDVVKWREVSLLNDPGPQGPASLTSRKADAVKDIMRHLTADGNPGSVPNVRIITD</sequence>
<dbReference type="OrthoDB" id="5296at2759"/>
<organism evidence="3 4">
    <name type="scientific">Exophiala aquamarina CBS 119918</name>
    <dbReference type="NCBI Taxonomy" id="1182545"/>
    <lineage>
        <taxon>Eukaryota</taxon>
        <taxon>Fungi</taxon>
        <taxon>Dikarya</taxon>
        <taxon>Ascomycota</taxon>
        <taxon>Pezizomycotina</taxon>
        <taxon>Eurotiomycetes</taxon>
        <taxon>Chaetothyriomycetidae</taxon>
        <taxon>Chaetothyriales</taxon>
        <taxon>Herpotrichiellaceae</taxon>
        <taxon>Exophiala</taxon>
    </lineage>
</organism>
<keyword evidence="2" id="KW-0560">Oxidoreductase</keyword>
<reference evidence="3 4" key="1">
    <citation type="submission" date="2013-03" db="EMBL/GenBank/DDBJ databases">
        <title>The Genome Sequence of Exophiala aquamarina CBS 119918.</title>
        <authorList>
            <consortium name="The Broad Institute Genomics Platform"/>
            <person name="Cuomo C."/>
            <person name="de Hoog S."/>
            <person name="Gorbushina A."/>
            <person name="Walker B."/>
            <person name="Young S.K."/>
            <person name="Zeng Q."/>
            <person name="Gargeya S."/>
            <person name="Fitzgerald M."/>
            <person name="Haas B."/>
            <person name="Abouelleil A."/>
            <person name="Allen A.W."/>
            <person name="Alvarado L."/>
            <person name="Arachchi H.M."/>
            <person name="Berlin A.M."/>
            <person name="Chapman S.B."/>
            <person name="Gainer-Dewar J."/>
            <person name="Goldberg J."/>
            <person name="Griggs A."/>
            <person name="Gujja S."/>
            <person name="Hansen M."/>
            <person name="Howarth C."/>
            <person name="Imamovic A."/>
            <person name="Ireland A."/>
            <person name="Larimer J."/>
            <person name="McCowan C."/>
            <person name="Murphy C."/>
            <person name="Pearson M."/>
            <person name="Poon T.W."/>
            <person name="Priest M."/>
            <person name="Roberts A."/>
            <person name="Saif S."/>
            <person name="Shea T."/>
            <person name="Sisk P."/>
            <person name="Sykes S."/>
            <person name="Wortman J."/>
            <person name="Nusbaum C."/>
            <person name="Birren B."/>
        </authorList>
    </citation>
    <scope>NUCLEOTIDE SEQUENCE [LARGE SCALE GENOMIC DNA]</scope>
    <source>
        <strain evidence="3 4">CBS 119918</strain>
    </source>
</reference>
<dbReference type="PANTHER" id="PTHR44229:SF4">
    <property type="entry name" value="15-HYDROXYPROSTAGLANDIN DEHYDROGENASE [NAD(+)]"/>
    <property type="match status" value="1"/>
</dbReference>
<evidence type="ECO:0000313" key="3">
    <source>
        <dbReference type="EMBL" id="KEF52761.1"/>
    </source>
</evidence>
<dbReference type="InterPro" id="IPR036291">
    <property type="entry name" value="NAD(P)-bd_dom_sf"/>
</dbReference>
<keyword evidence="4" id="KW-1185">Reference proteome</keyword>
<dbReference type="HOGENOM" id="CLU_010194_13_2_1"/>
<dbReference type="Pfam" id="PF00106">
    <property type="entry name" value="adh_short"/>
    <property type="match status" value="1"/>
</dbReference>
<dbReference type="AlphaFoldDB" id="A0A072NYY6"/>
<comment type="caution">
    <text evidence="3">The sequence shown here is derived from an EMBL/GenBank/DDBJ whole genome shotgun (WGS) entry which is preliminary data.</text>
</comment>
<evidence type="ECO:0008006" key="5">
    <source>
        <dbReference type="Google" id="ProtNLM"/>
    </source>
</evidence>
<evidence type="ECO:0000256" key="2">
    <source>
        <dbReference type="ARBA" id="ARBA00023002"/>
    </source>
</evidence>
<dbReference type="GO" id="GO:0005737">
    <property type="term" value="C:cytoplasm"/>
    <property type="evidence" value="ECO:0007669"/>
    <property type="project" value="TreeGrafter"/>
</dbReference>
<proteinExistence type="inferred from homology"/>
<dbReference type="VEuPathDB" id="FungiDB:A1O9_11178"/>
<evidence type="ECO:0000256" key="1">
    <source>
        <dbReference type="ARBA" id="ARBA00006484"/>
    </source>
</evidence>
<dbReference type="Proteomes" id="UP000027920">
    <property type="component" value="Unassembled WGS sequence"/>
</dbReference>
<dbReference type="InterPro" id="IPR002347">
    <property type="entry name" value="SDR_fam"/>
</dbReference>
<dbReference type="PRINTS" id="PR00081">
    <property type="entry name" value="GDHRDH"/>
</dbReference>
<dbReference type="STRING" id="1182545.A0A072NYY6"/>
<dbReference type="GO" id="GO:0016616">
    <property type="term" value="F:oxidoreductase activity, acting on the CH-OH group of donors, NAD or NADP as acceptor"/>
    <property type="evidence" value="ECO:0007669"/>
    <property type="project" value="TreeGrafter"/>
</dbReference>
<dbReference type="EMBL" id="AMGV01000016">
    <property type="protein sequence ID" value="KEF52761.1"/>
    <property type="molecule type" value="Genomic_DNA"/>
</dbReference>
<accession>A0A072NYY6</accession>
<dbReference type="RefSeq" id="XP_013255351.1">
    <property type="nucleotide sequence ID" value="XM_013399897.1"/>
</dbReference>
<comment type="similarity">
    <text evidence="1">Belongs to the short-chain dehydrogenases/reductases (SDR) family.</text>
</comment>
<gene>
    <name evidence="3" type="ORF">A1O9_11178</name>
</gene>
<dbReference type="GeneID" id="25286078"/>
<protein>
    <recommendedName>
        <fullName evidence="5">3-hydroxybutyrate dehydrogenase</fullName>
    </recommendedName>
</protein>
<dbReference type="Gene3D" id="3.40.50.720">
    <property type="entry name" value="NAD(P)-binding Rossmann-like Domain"/>
    <property type="match status" value="1"/>
</dbReference>
<evidence type="ECO:0000313" key="4">
    <source>
        <dbReference type="Proteomes" id="UP000027920"/>
    </source>
</evidence>
<dbReference type="PANTHER" id="PTHR44229">
    <property type="entry name" value="15-HYDROXYPROSTAGLANDIN DEHYDROGENASE [NAD(+)]"/>
    <property type="match status" value="1"/>
</dbReference>